<gene>
    <name evidence="2" type="ordered locus">Hbut_0698</name>
</gene>
<proteinExistence type="predicted"/>
<feature type="coiled-coil region" evidence="1">
    <location>
        <begin position="22"/>
        <end position="50"/>
    </location>
</feature>
<dbReference type="KEGG" id="hbu:Hbut_0698"/>
<dbReference type="GeneID" id="4782348"/>
<dbReference type="AlphaFoldDB" id="A2BKP2"/>
<reference evidence="2 3" key="1">
    <citation type="journal article" date="2007" name="Archaea">
        <title>The genome of Hyperthermus butylicus: a sulfur-reducing, peptide fermenting, neutrophilic Crenarchaeote growing up to 108 degrees C.</title>
        <authorList>
            <person name="Brugger K."/>
            <person name="Chen L."/>
            <person name="Stark M."/>
            <person name="Zibat A."/>
            <person name="Redder P."/>
            <person name="Ruepp A."/>
            <person name="Awayez M."/>
            <person name="She Q."/>
            <person name="Garrett R.A."/>
            <person name="Klenk H.P."/>
        </authorList>
    </citation>
    <scope>NUCLEOTIDE SEQUENCE [LARGE SCALE GENOMIC DNA]</scope>
    <source>
        <strain evidence="3">DSM 5456 / JCM 9403 / PLM1-5</strain>
    </source>
</reference>
<evidence type="ECO:0000256" key="1">
    <source>
        <dbReference type="SAM" id="Coils"/>
    </source>
</evidence>
<dbReference type="eggNOG" id="arCOG02218">
    <property type="taxonomic scope" value="Archaea"/>
</dbReference>
<name>A2BKP2_HYPBU</name>
<dbReference type="EnsemblBacteria" id="ABM80553">
    <property type="protein sequence ID" value="ABM80553"/>
    <property type="gene ID" value="Hbut_0698"/>
</dbReference>
<organism evidence="2 3">
    <name type="scientific">Hyperthermus butylicus (strain DSM 5456 / JCM 9403 / PLM1-5)</name>
    <dbReference type="NCBI Taxonomy" id="415426"/>
    <lineage>
        <taxon>Archaea</taxon>
        <taxon>Thermoproteota</taxon>
        <taxon>Thermoprotei</taxon>
        <taxon>Desulfurococcales</taxon>
        <taxon>Pyrodictiaceae</taxon>
        <taxon>Hyperthermus</taxon>
    </lineage>
</organism>
<dbReference type="EMBL" id="CP000493">
    <property type="protein sequence ID" value="ABM80553.1"/>
    <property type="molecule type" value="Genomic_DNA"/>
</dbReference>
<dbReference type="HOGENOM" id="CLU_175270_1_2_2"/>
<dbReference type="RefSeq" id="WP_011821871.1">
    <property type="nucleotide sequence ID" value="NC_008818.1"/>
</dbReference>
<evidence type="ECO:0000313" key="2">
    <source>
        <dbReference type="EMBL" id="ABM80553.1"/>
    </source>
</evidence>
<protein>
    <submittedName>
        <fullName evidence="2">Uncharacterized protein</fullName>
    </submittedName>
</protein>
<evidence type="ECO:0000313" key="3">
    <source>
        <dbReference type="Proteomes" id="UP000002593"/>
    </source>
</evidence>
<accession>A2BKP2</accession>
<dbReference type="Proteomes" id="UP000002593">
    <property type="component" value="Chromosome"/>
</dbReference>
<sequence>MSVVISVRVPRWVKEKLEEHGVNIAELVRRKLIEEARRLEEEELDRELEEVGRILAERIDPYEVAVLVREDRRSR</sequence>
<keyword evidence="1" id="KW-0175">Coiled coil</keyword>
<keyword evidence="3" id="KW-1185">Reference proteome</keyword>